<evidence type="ECO:0000313" key="3">
    <source>
        <dbReference type="Proteomes" id="UP000035682"/>
    </source>
</evidence>
<evidence type="ECO:0000256" key="1">
    <source>
        <dbReference type="SAM" id="Phobius"/>
    </source>
</evidence>
<dbReference type="STRING" id="34506.A0A090L5C4"/>
<reference evidence="4" key="2">
    <citation type="submission" date="2020-12" db="UniProtKB">
        <authorList>
            <consortium name="WormBaseParasite"/>
        </authorList>
    </citation>
    <scope>IDENTIFICATION</scope>
</reference>
<keyword evidence="3" id="KW-1185">Reference proteome</keyword>
<keyword evidence="1" id="KW-1133">Transmembrane helix</keyword>
<dbReference type="OMA" id="FINECER"/>
<dbReference type="RefSeq" id="XP_024502499.1">
    <property type="nucleotide sequence ID" value="XM_024648531.1"/>
</dbReference>
<dbReference type="GeneID" id="36375662"/>
<keyword evidence="1" id="KW-0472">Membrane</keyword>
<sequence>MLPHSYVLMNKTCRGVLLSLKVVRNVSKSFNTSFINECERKNGLLLRISLNPHYKQCRRLSGNTRPKISDWWKRFVTYVSEPISNRFEVSSMENVYRFDGIKKNEWILIYRDLFASRLSTIFSISFPALAVFCVFLLFDTFLNKNPKDRLQITRRLNHDCEELVLLLRINYLKPLRIYQSISNPDNYIIVTPQLGKSHKQINFMRNEPNNKKYLIDVDLDGFDISDSETLKKIFQTMFYGNSYIANRKFLFDDDCWRSNEIRNFMFSNS</sequence>
<dbReference type="AlphaFoldDB" id="A0A090L5C4"/>
<dbReference type="Proteomes" id="UP000035682">
    <property type="component" value="Unplaced"/>
</dbReference>
<reference evidence="2 3" key="1">
    <citation type="submission" date="2014-09" db="EMBL/GenBank/DDBJ databases">
        <authorList>
            <person name="Martin A.A."/>
        </authorList>
    </citation>
    <scope>NUCLEOTIDE SEQUENCE</scope>
    <source>
        <strain evidence="3">ED321</strain>
        <strain evidence="2">ED321 Heterogonic</strain>
    </source>
</reference>
<dbReference type="EMBL" id="LN609528">
    <property type="protein sequence ID" value="CEF63297.1"/>
    <property type="molecule type" value="Genomic_DNA"/>
</dbReference>
<keyword evidence="1" id="KW-0812">Transmembrane</keyword>
<dbReference type="WBParaSite" id="SRAE_1000156000.1">
    <property type="protein sequence ID" value="SRAE_1000156000.1"/>
    <property type="gene ID" value="WBGene00258167"/>
</dbReference>
<dbReference type="CTD" id="36375662"/>
<dbReference type="WormBase" id="SRAE_1000156000">
    <property type="protein sequence ID" value="SRP10451"/>
    <property type="gene ID" value="WBGene00258167"/>
</dbReference>
<dbReference type="OrthoDB" id="5840914at2759"/>
<gene>
    <name evidence="2 4 5" type="ORF">SRAE_1000156000</name>
</gene>
<accession>A0A090L5C4</accession>
<proteinExistence type="predicted"/>
<feature type="transmembrane region" description="Helical" evidence="1">
    <location>
        <begin position="121"/>
        <end position="142"/>
    </location>
</feature>
<evidence type="ECO:0000313" key="4">
    <source>
        <dbReference type="WBParaSite" id="SRAE_1000156000.1"/>
    </source>
</evidence>
<evidence type="ECO:0000313" key="2">
    <source>
        <dbReference type="EMBL" id="CEF63297.1"/>
    </source>
</evidence>
<name>A0A090L5C4_STRRB</name>
<protein>
    <submittedName>
        <fullName evidence="2 4">Uncharacterized protein</fullName>
    </submittedName>
</protein>
<evidence type="ECO:0000313" key="5">
    <source>
        <dbReference type="WormBase" id="SRAE_1000156000"/>
    </source>
</evidence>
<organism evidence="2">
    <name type="scientific">Strongyloides ratti</name>
    <name type="common">Parasitic roundworm</name>
    <dbReference type="NCBI Taxonomy" id="34506"/>
    <lineage>
        <taxon>Eukaryota</taxon>
        <taxon>Metazoa</taxon>
        <taxon>Ecdysozoa</taxon>
        <taxon>Nematoda</taxon>
        <taxon>Chromadorea</taxon>
        <taxon>Rhabditida</taxon>
        <taxon>Tylenchina</taxon>
        <taxon>Panagrolaimomorpha</taxon>
        <taxon>Strongyloidoidea</taxon>
        <taxon>Strongyloididae</taxon>
        <taxon>Strongyloides</taxon>
    </lineage>
</organism>